<protein>
    <submittedName>
        <fullName evidence="1">Uncharacterized protein</fullName>
    </submittedName>
</protein>
<name>A0A5B7CTA5_PORTR</name>
<organism evidence="1 2">
    <name type="scientific">Portunus trituberculatus</name>
    <name type="common">Swimming crab</name>
    <name type="synonym">Neptunus trituberculatus</name>
    <dbReference type="NCBI Taxonomy" id="210409"/>
    <lineage>
        <taxon>Eukaryota</taxon>
        <taxon>Metazoa</taxon>
        <taxon>Ecdysozoa</taxon>
        <taxon>Arthropoda</taxon>
        <taxon>Crustacea</taxon>
        <taxon>Multicrustacea</taxon>
        <taxon>Malacostraca</taxon>
        <taxon>Eumalacostraca</taxon>
        <taxon>Eucarida</taxon>
        <taxon>Decapoda</taxon>
        <taxon>Pleocyemata</taxon>
        <taxon>Brachyura</taxon>
        <taxon>Eubrachyura</taxon>
        <taxon>Portunoidea</taxon>
        <taxon>Portunidae</taxon>
        <taxon>Portuninae</taxon>
        <taxon>Portunus</taxon>
    </lineage>
</organism>
<evidence type="ECO:0000313" key="2">
    <source>
        <dbReference type="Proteomes" id="UP000324222"/>
    </source>
</evidence>
<dbReference type="EMBL" id="VSRR010000232">
    <property type="protein sequence ID" value="MPC12709.1"/>
    <property type="molecule type" value="Genomic_DNA"/>
</dbReference>
<gene>
    <name evidence="1" type="ORF">E2C01_005414</name>
</gene>
<accession>A0A5B7CTA5</accession>
<proteinExistence type="predicted"/>
<reference evidence="1 2" key="1">
    <citation type="submission" date="2019-05" db="EMBL/GenBank/DDBJ databases">
        <title>Another draft genome of Portunus trituberculatus and its Hox gene families provides insights of decapod evolution.</title>
        <authorList>
            <person name="Jeong J.-H."/>
            <person name="Song I."/>
            <person name="Kim S."/>
            <person name="Choi T."/>
            <person name="Kim D."/>
            <person name="Ryu S."/>
            <person name="Kim W."/>
        </authorList>
    </citation>
    <scope>NUCLEOTIDE SEQUENCE [LARGE SCALE GENOMIC DNA]</scope>
    <source>
        <tissue evidence="1">Muscle</tissue>
    </source>
</reference>
<evidence type="ECO:0000313" key="1">
    <source>
        <dbReference type="EMBL" id="MPC12709.1"/>
    </source>
</evidence>
<dbReference type="Proteomes" id="UP000324222">
    <property type="component" value="Unassembled WGS sequence"/>
</dbReference>
<sequence length="60" mass="6647">MTTSLTQPSFIEYSLPFSTRHACSLCINVLQRCPFTVSSPSPFTGTPMSYRSLTSRLVSL</sequence>
<dbReference type="AlphaFoldDB" id="A0A5B7CTA5"/>
<comment type="caution">
    <text evidence="1">The sequence shown here is derived from an EMBL/GenBank/DDBJ whole genome shotgun (WGS) entry which is preliminary data.</text>
</comment>
<keyword evidence="2" id="KW-1185">Reference proteome</keyword>